<dbReference type="AlphaFoldDB" id="B9T5C7"/>
<organism evidence="1 2">
    <name type="scientific">Ricinus communis</name>
    <name type="common">Castor bean</name>
    <dbReference type="NCBI Taxonomy" id="3988"/>
    <lineage>
        <taxon>Eukaryota</taxon>
        <taxon>Viridiplantae</taxon>
        <taxon>Streptophyta</taxon>
        <taxon>Embryophyta</taxon>
        <taxon>Tracheophyta</taxon>
        <taxon>Spermatophyta</taxon>
        <taxon>Magnoliopsida</taxon>
        <taxon>eudicotyledons</taxon>
        <taxon>Gunneridae</taxon>
        <taxon>Pentapetalae</taxon>
        <taxon>rosids</taxon>
        <taxon>fabids</taxon>
        <taxon>Malpighiales</taxon>
        <taxon>Euphorbiaceae</taxon>
        <taxon>Acalyphoideae</taxon>
        <taxon>Acalypheae</taxon>
        <taxon>Ricinus</taxon>
    </lineage>
</organism>
<protein>
    <submittedName>
        <fullName evidence="1">Uncharacterized protein</fullName>
    </submittedName>
</protein>
<dbReference type="PANTHER" id="PTHR36376:SF1">
    <property type="entry name" value="OS09G0514700 PROTEIN"/>
    <property type="match status" value="1"/>
</dbReference>
<dbReference type="eggNOG" id="ENOG502S8DR">
    <property type="taxonomic scope" value="Eukaryota"/>
</dbReference>
<accession>B9T5C7</accession>
<dbReference type="PANTHER" id="PTHR36376">
    <property type="entry name" value="OS09G0514700 PROTEIN"/>
    <property type="match status" value="1"/>
</dbReference>
<keyword evidence="2" id="KW-1185">Reference proteome</keyword>
<dbReference type="EMBL" id="EQ974520">
    <property type="protein sequence ID" value="EEF28942.1"/>
    <property type="molecule type" value="Genomic_DNA"/>
</dbReference>
<reference evidence="2" key="1">
    <citation type="journal article" date="2010" name="Nat. Biotechnol.">
        <title>Draft genome sequence of the oilseed species Ricinus communis.</title>
        <authorList>
            <person name="Chan A.P."/>
            <person name="Crabtree J."/>
            <person name="Zhao Q."/>
            <person name="Lorenzi H."/>
            <person name="Orvis J."/>
            <person name="Puiu D."/>
            <person name="Melake-Berhan A."/>
            <person name="Jones K.M."/>
            <person name="Redman J."/>
            <person name="Chen G."/>
            <person name="Cahoon E.B."/>
            <person name="Gedil M."/>
            <person name="Stanke M."/>
            <person name="Haas B.J."/>
            <person name="Wortman J.R."/>
            <person name="Fraser-Liggett C.M."/>
            <person name="Ravel J."/>
            <person name="Rabinowicz P.D."/>
        </authorList>
    </citation>
    <scope>NUCLEOTIDE SEQUENCE [LARGE SCALE GENOMIC DNA]</scope>
    <source>
        <strain evidence="2">cv. Hale</strain>
    </source>
</reference>
<dbReference type="InParanoid" id="B9T5C7"/>
<proteinExistence type="predicted"/>
<dbReference type="FunCoup" id="B9T5C7">
    <property type="interactions" value="538"/>
</dbReference>
<evidence type="ECO:0000313" key="2">
    <source>
        <dbReference type="Proteomes" id="UP000008311"/>
    </source>
</evidence>
<gene>
    <name evidence="1" type="ORF">RCOM_0656430</name>
</gene>
<evidence type="ECO:0000313" key="1">
    <source>
        <dbReference type="EMBL" id="EEF28942.1"/>
    </source>
</evidence>
<sequence length="404" mass="43674">EACGHSIDYFQGASQSLFISRCAGNDVIYKEPLSILNGRVEDTPQCCCRNINIGVCPKENISSAIRTYTKVPASFEFYVNSEEGIKLCVDLNSSPSDWIKKYNNQISLCNNVGNAKSQSLHQELGRIEESNKQMRSSITASVDPGQINDDHIQAELSPSFNLEKNNIGIDLPNGGNKSSVPSPARLCSVVHAEGSGCIEEDEGLIAPKPSSGMQKQIISNTESCSKIGSTASSDLQKQIHFNTDSCTKNGSSATIDSDVMDTPTEKTACNFVVSSISDGSVNLNAIERQNSKHDDEVCKNSKRQNCSNLENNCVMLPGCIASCSAEMQLSEAGNYCKDTSCSPNKNGEFLDLDDSKNNIGTEQAALATSSENNHCGSHLPSCSEERVQPFLIFSHENAILENRS</sequence>
<feature type="non-terminal residue" evidence="1">
    <location>
        <position position="1"/>
    </location>
</feature>
<dbReference type="Proteomes" id="UP000008311">
    <property type="component" value="Unassembled WGS sequence"/>
</dbReference>
<name>B9T5C7_RICCO</name>